<dbReference type="InterPro" id="IPR028345">
    <property type="entry name" value="Antibiotic_NAT-like"/>
</dbReference>
<dbReference type="PIRSF" id="PIRSF007510">
    <property type="entry name" value="UCP007510"/>
    <property type="match status" value="1"/>
</dbReference>
<protein>
    <recommendedName>
        <fullName evidence="1">UPF0340 protein FC70_GL001418</fullName>
    </recommendedName>
</protein>
<evidence type="ECO:0000313" key="2">
    <source>
        <dbReference type="EMBL" id="KRL54621.1"/>
    </source>
</evidence>
<dbReference type="HAMAP" id="MF_00800">
    <property type="entry name" value="UPF0340"/>
    <property type="match status" value="1"/>
</dbReference>
<proteinExistence type="inferred from homology"/>
<dbReference type="KEGG" id="lol:LACOL_1162"/>
<dbReference type="RefSeq" id="WP_057890349.1">
    <property type="nucleotide sequence ID" value="NZ_AZFE01000032.1"/>
</dbReference>
<evidence type="ECO:0000313" key="3">
    <source>
        <dbReference type="Proteomes" id="UP000051697"/>
    </source>
</evidence>
<accession>A0A0R1RBX1</accession>
<keyword evidence="3" id="KW-1185">Reference proteome</keyword>
<dbReference type="Pfam" id="PF04260">
    <property type="entry name" value="DUF436"/>
    <property type="match status" value="1"/>
</dbReference>
<dbReference type="Proteomes" id="UP000051697">
    <property type="component" value="Unassembled WGS sequence"/>
</dbReference>
<dbReference type="Gene3D" id="3.40.50.10360">
    <property type="entry name" value="Hypothetical protein TT1679"/>
    <property type="match status" value="1"/>
</dbReference>
<gene>
    <name evidence="2" type="ORF">FC70_GL001418</name>
</gene>
<dbReference type="InterPro" id="IPR006340">
    <property type="entry name" value="DUF436"/>
</dbReference>
<dbReference type="NCBIfam" id="TIGR01440">
    <property type="entry name" value="TIGR01440 family protein"/>
    <property type="match status" value="1"/>
</dbReference>
<dbReference type="OrthoDB" id="9803187at2"/>
<comment type="similarity">
    <text evidence="1">Belongs to the UPF0340 family.</text>
</comment>
<comment type="caution">
    <text evidence="2">The sequence shown here is derived from an EMBL/GenBank/DDBJ whole genome shotgun (WGS) entry which is preliminary data.</text>
</comment>
<name>A0A0R1RBX1_9LACO</name>
<sequence length="188" mass="20591">MKEFNLVSARKQLKIAMQEFLDQADFAKESLIVLGSSTSEIHGQVIGKGSSIEVGRMVIDVILPMLNDRGLYLAVQGCQHLNRALLMERSEAEKRGYEEVTVIPAVNAGGATQVAAYERLNDPVEVEHITAVGGIDIGDTAIGQHVKFVQIPLRTSITEVGFAHITYLTSRPKMIGGSRAQYVWKPID</sequence>
<dbReference type="AlphaFoldDB" id="A0A0R1RBX1"/>
<dbReference type="EMBL" id="AZFE01000032">
    <property type="protein sequence ID" value="KRL54621.1"/>
    <property type="molecule type" value="Genomic_DNA"/>
</dbReference>
<organism evidence="2 3">
    <name type="scientific">Paucilactobacillus oligofermentans DSM 15707 = LMG 22743</name>
    <dbReference type="NCBI Taxonomy" id="1423778"/>
    <lineage>
        <taxon>Bacteria</taxon>
        <taxon>Bacillati</taxon>
        <taxon>Bacillota</taxon>
        <taxon>Bacilli</taxon>
        <taxon>Lactobacillales</taxon>
        <taxon>Lactobacillaceae</taxon>
        <taxon>Paucilactobacillus</taxon>
    </lineage>
</organism>
<evidence type="ECO:0000256" key="1">
    <source>
        <dbReference type="HAMAP-Rule" id="MF_00800"/>
    </source>
</evidence>
<dbReference type="STRING" id="1423778.FC70_GL001418"/>
<reference evidence="2 3" key="1">
    <citation type="journal article" date="2015" name="Genome Announc.">
        <title>Expanding the biotechnology potential of lactobacilli through comparative genomics of 213 strains and associated genera.</title>
        <authorList>
            <person name="Sun Z."/>
            <person name="Harris H.M."/>
            <person name="McCann A."/>
            <person name="Guo C."/>
            <person name="Argimon S."/>
            <person name="Zhang W."/>
            <person name="Yang X."/>
            <person name="Jeffery I.B."/>
            <person name="Cooney J.C."/>
            <person name="Kagawa T.F."/>
            <person name="Liu W."/>
            <person name="Song Y."/>
            <person name="Salvetti E."/>
            <person name="Wrobel A."/>
            <person name="Rasinkangas P."/>
            <person name="Parkhill J."/>
            <person name="Rea M.C."/>
            <person name="O'Sullivan O."/>
            <person name="Ritari J."/>
            <person name="Douillard F.P."/>
            <person name="Paul Ross R."/>
            <person name="Yang R."/>
            <person name="Briner A.E."/>
            <person name="Felis G.E."/>
            <person name="de Vos W.M."/>
            <person name="Barrangou R."/>
            <person name="Klaenhammer T.R."/>
            <person name="Caufield P.W."/>
            <person name="Cui Y."/>
            <person name="Zhang H."/>
            <person name="O'Toole P.W."/>
        </authorList>
    </citation>
    <scope>NUCLEOTIDE SEQUENCE [LARGE SCALE GENOMIC DNA]</scope>
    <source>
        <strain evidence="2 3">DSM 15707</strain>
    </source>
</reference>
<dbReference type="SUPFAM" id="SSF110710">
    <property type="entry name" value="TTHA0583/YokD-like"/>
    <property type="match status" value="1"/>
</dbReference>
<dbReference type="PATRIC" id="fig|1423778.4.peg.1454"/>